<protein>
    <recommendedName>
        <fullName evidence="3">Transcriptional coactivator Hfi1/Transcriptional adapter 1</fullName>
    </recommendedName>
</protein>
<dbReference type="Proteomes" id="UP001558713">
    <property type="component" value="Unassembled WGS sequence"/>
</dbReference>
<accession>A0ABD0ZPD0</accession>
<dbReference type="PANTHER" id="PTHR21277:SF29">
    <property type="entry name" value="TRANSCRIPTIONAL REGULATOR OF RNA POLII, SAGA, SUBUNIT"/>
    <property type="match status" value="1"/>
</dbReference>
<dbReference type="Pfam" id="PF12767">
    <property type="entry name" value="SAGA-Tad1"/>
    <property type="match status" value="1"/>
</dbReference>
<reference evidence="1 2" key="1">
    <citation type="submission" date="2024-04" db="EMBL/GenBank/DDBJ databases">
        <title>Genome assembly C_amara_ONT_v2.</title>
        <authorList>
            <person name="Yant L."/>
            <person name="Moore C."/>
            <person name="Slenker M."/>
        </authorList>
    </citation>
    <scope>NUCLEOTIDE SEQUENCE [LARGE SCALE GENOMIC DNA]</scope>
    <source>
        <tissue evidence="1">Leaf</tissue>
    </source>
</reference>
<comment type="caution">
    <text evidence="1">The sequence shown here is derived from an EMBL/GenBank/DDBJ whole genome shotgun (WGS) entry which is preliminary data.</text>
</comment>
<gene>
    <name evidence="1" type="ORF">V5N11_023179</name>
</gene>
<evidence type="ECO:0000313" key="2">
    <source>
        <dbReference type="Proteomes" id="UP001558713"/>
    </source>
</evidence>
<organism evidence="1 2">
    <name type="scientific">Cardamine amara subsp. amara</name>
    <dbReference type="NCBI Taxonomy" id="228776"/>
    <lineage>
        <taxon>Eukaryota</taxon>
        <taxon>Viridiplantae</taxon>
        <taxon>Streptophyta</taxon>
        <taxon>Embryophyta</taxon>
        <taxon>Tracheophyta</taxon>
        <taxon>Spermatophyta</taxon>
        <taxon>Magnoliopsida</taxon>
        <taxon>eudicotyledons</taxon>
        <taxon>Gunneridae</taxon>
        <taxon>Pentapetalae</taxon>
        <taxon>rosids</taxon>
        <taxon>malvids</taxon>
        <taxon>Brassicales</taxon>
        <taxon>Brassicaceae</taxon>
        <taxon>Cardamineae</taxon>
        <taxon>Cardamine</taxon>
    </lineage>
</organism>
<dbReference type="PANTHER" id="PTHR21277">
    <property type="entry name" value="TRANSCRIPTIONAL ADAPTER 1"/>
    <property type="match status" value="1"/>
</dbReference>
<dbReference type="InterPro" id="IPR024738">
    <property type="entry name" value="Hfi1/Tada1"/>
</dbReference>
<sequence length="318" mass="35290">MPTSQHHVVRTDILELKAQIEKKIGRAKTESYLNLLSKFLSFKISKSDFDKLIIATVKRENISLHNALLKGIIKNVCISKTPPLINNGLEKKKKKIKQLNGVLETSFSFKSLCKDLPKSPRKGRTQRRFKDGNVSKGKSQITEVVSSSGRQQCLMEDGEEVDQLIRCWRSQPIEAPFGLNLRDVIKKQHRLGTCSSSGEIPDSVSLKKKLEDGLGLMEEGLEVSIGFANLLNAGLNVFLKRLIKPCLEIAASRSASRGEVCSSSNGSSVSSLVDFQVAMELNPLILGEDWPAKLEKIRLVKPELPPDSDKLLTNSITR</sequence>
<evidence type="ECO:0008006" key="3">
    <source>
        <dbReference type="Google" id="ProtNLM"/>
    </source>
</evidence>
<proteinExistence type="predicted"/>
<dbReference type="AlphaFoldDB" id="A0ABD0ZPD0"/>
<keyword evidence="2" id="KW-1185">Reference proteome</keyword>
<evidence type="ECO:0000313" key="1">
    <source>
        <dbReference type="EMBL" id="KAL1196488.1"/>
    </source>
</evidence>
<name>A0ABD0ZPD0_CARAN</name>
<dbReference type="EMBL" id="JBANAX010000702">
    <property type="protein sequence ID" value="KAL1196488.1"/>
    <property type="molecule type" value="Genomic_DNA"/>
</dbReference>